<reference evidence="5" key="1">
    <citation type="journal article" date="2021" name="PeerJ">
        <title>Extensive microbial diversity within the chicken gut microbiome revealed by metagenomics and culture.</title>
        <authorList>
            <person name="Gilroy R."/>
            <person name="Ravi A."/>
            <person name="Getino M."/>
            <person name="Pursley I."/>
            <person name="Horton D.L."/>
            <person name="Alikhan N.F."/>
            <person name="Baker D."/>
            <person name="Gharbi K."/>
            <person name="Hall N."/>
            <person name="Watson M."/>
            <person name="Adriaenssens E.M."/>
            <person name="Foster-Nyarko E."/>
            <person name="Jarju S."/>
            <person name="Secka A."/>
            <person name="Antonio M."/>
            <person name="Oren A."/>
            <person name="Chaudhuri R.R."/>
            <person name="La Ragione R."/>
            <person name="Hildebrand F."/>
            <person name="Pallen M.J."/>
        </authorList>
    </citation>
    <scope>NUCLEOTIDE SEQUENCE</scope>
    <source>
        <strain evidence="5">CHK121-7720</strain>
    </source>
</reference>
<keyword evidence="2" id="KW-0408">Iron</keyword>
<reference evidence="5" key="2">
    <citation type="submission" date="2021-09" db="EMBL/GenBank/DDBJ databases">
        <authorList>
            <person name="Gilroy R."/>
        </authorList>
    </citation>
    <scope>NUCLEOTIDE SEQUENCE</scope>
    <source>
        <strain evidence="5">CHK121-7720</strain>
    </source>
</reference>
<name>A0A921MP17_9BACT</name>
<evidence type="ECO:0000313" key="5">
    <source>
        <dbReference type="EMBL" id="HJG87928.1"/>
    </source>
</evidence>
<sequence length="96" mass="10280">RPITVAEKSSIQIGHAVWVKENCVPLTDGVDCGNCARHCPTGAIQMVASNPDVADSPKIPVVNVERCIGCGTCENLCPARPFSAIYVEGHKNHRII</sequence>
<dbReference type="RefSeq" id="WP_273305050.1">
    <property type="nucleotide sequence ID" value="NZ_DYUD01000003.1"/>
</dbReference>
<evidence type="ECO:0000256" key="1">
    <source>
        <dbReference type="ARBA" id="ARBA00022723"/>
    </source>
</evidence>
<dbReference type="PROSITE" id="PS00198">
    <property type="entry name" value="4FE4S_FER_1"/>
    <property type="match status" value="1"/>
</dbReference>
<feature type="domain" description="4Fe-4S ferredoxin-type" evidence="4">
    <location>
        <begin position="58"/>
        <end position="90"/>
    </location>
</feature>
<organism evidence="5 6">
    <name type="scientific">Barnesiella viscericola</name>
    <dbReference type="NCBI Taxonomy" id="397865"/>
    <lineage>
        <taxon>Bacteria</taxon>
        <taxon>Pseudomonadati</taxon>
        <taxon>Bacteroidota</taxon>
        <taxon>Bacteroidia</taxon>
        <taxon>Bacteroidales</taxon>
        <taxon>Barnesiellaceae</taxon>
        <taxon>Barnesiella</taxon>
    </lineage>
</organism>
<keyword evidence="3" id="KW-0411">Iron-sulfur</keyword>
<dbReference type="SUPFAM" id="SSF54862">
    <property type="entry name" value="4Fe-4S ferredoxins"/>
    <property type="match status" value="1"/>
</dbReference>
<dbReference type="GO" id="GO:0051536">
    <property type="term" value="F:iron-sulfur cluster binding"/>
    <property type="evidence" value="ECO:0007669"/>
    <property type="project" value="UniProtKB-KW"/>
</dbReference>
<dbReference type="Gene3D" id="3.30.70.20">
    <property type="match status" value="1"/>
</dbReference>
<dbReference type="GO" id="GO:0046872">
    <property type="term" value="F:metal ion binding"/>
    <property type="evidence" value="ECO:0007669"/>
    <property type="project" value="UniProtKB-KW"/>
</dbReference>
<dbReference type="InterPro" id="IPR017900">
    <property type="entry name" value="4Fe4S_Fe_S_CS"/>
</dbReference>
<dbReference type="EMBL" id="DYUD01000003">
    <property type="protein sequence ID" value="HJG87928.1"/>
    <property type="molecule type" value="Genomic_DNA"/>
</dbReference>
<keyword evidence="1" id="KW-0479">Metal-binding</keyword>
<evidence type="ECO:0000256" key="2">
    <source>
        <dbReference type="ARBA" id="ARBA00023004"/>
    </source>
</evidence>
<dbReference type="PROSITE" id="PS51379">
    <property type="entry name" value="4FE4S_FER_2"/>
    <property type="match status" value="2"/>
</dbReference>
<feature type="domain" description="4Fe-4S ferredoxin-type" evidence="4">
    <location>
        <begin position="14"/>
        <end position="49"/>
    </location>
</feature>
<proteinExistence type="predicted"/>
<dbReference type="Pfam" id="PF12838">
    <property type="entry name" value="Fer4_7"/>
    <property type="match status" value="1"/>
</dbReference>
<protein>
    <submittedName>
        <fullName evidence="5">4Fe-4S binding protein</fullName>
    </submittedName>
</protein>
<dbReference type="AlphaFoldDB" id="A0A921MP17"/>
<evidence type="ECO:0000313" key="6">
    <source>
        <dbReference type="Proteomes" id="UP000757103"/>
    </source>
</evidence>
<dbReference type="Proteomes" id="UP000757103">
    <property type="component" value="Unassembled WGS sequence"/>
</dbReference>
<evidence type="ECO:0000256" key="3">
    <source>
        <dbReference type="ARBA" id="ARBA00023014"/>
    </source>
</evidence>
<dbReference type="InterPro" id="IPR017896">
    <property type="entry name" value="4Fe4S_Fe-S-bd"/>
</dbReference>
<gene>
    <name evidence="5" type="ORF">K8U91_00430</name>
</gene>
<comment type="caution">
    <text evidence="5">The sequence shown here is derived from an EMBL/GenBank/DDBJ whole genome shotgun (WGS) entry which is preliminary data.</text>
</comment>
<evidence type="ECO:0000259" key="4">
    <source>
        <dbReference type="PROSITE" id="PS51379"/>
    </source>
</evidence>
<accession>A0A921MP17</accession>
<feature type="non-terminal residue" evidence="5">
    <location>
        <position position="1"/>
    </location>
</feature>